<keyword evidence="6 13" id="KW-0460">Magnesium</keyword>
<dbReference type="SFLD" id="SFLDG01129">
    <property type="entry name" value="C1.5:_HAD__Beta-PGM__Phosphata"/>
    <property type="match status" value="1"/>
</dbReference>
<protein>
    <recommendedName>
        <fullName evidence="14">Eyes absent homolog</fullName>
        <ecNumber evidence="14">3.1.3.48</ecNumber>
    </recommendedName>
</protein>
<keyword evidence="3" id="KW-0217">Developmental protein</keyword>
<dbReference type="GO" id="GO:2001240">
    <property type="term" value="P:negative regulation of extrinsic apoptotic signaling pathway in absence of ligand"/>
    <property type="evidence" value="ECO:0007669"/>
    <property type="project" value="TreeGrafter"/>
</dbReference>
<feature type="binding site" evidence="13">
    <location>
        <position position="483"/>
    </location>
    <ligand>
        <name>Mg(2+)</name>
        <dbReference type="ChEBI" id="CHEBI:18420"/>
    </ligand>
</feature>
<dbReference type="EC" id="3.1.3.48" evidence="14"/>
<dbReference type="PANTHER" id="PTHR10190:SF16">
    <property type="entry name" value="DEVELOPMENTAL PROTEIN EYES ABSENT"/>
    <property type="match status" value="1"/>
</dbReference>
<feature type="binding site" evidence="13">
    <location>
        <position position="295"/>
    </location>
    <ligand>
        <name>Mg(2+)</name>
        <dbReference type="ChEBI" id="CHEBI:18420"/>
    </ligand>
</feature>
<comment type="similarity">
    <text evidence="2 14">Belongs to the HAD-like hydrolase superfamily. EYA family.</text>
</comment>
<evidence type="ECO:0000256" key="7">
    <source>
        <dbReference type="ARBA" id="ARBA00022912"/>
    </source>
</evidence>
<dbReference type="SFLD" id="SFLDS00003">
    <property type="entry name" value="Haloacid_Dehalogenase"/>
    <property type="match status" value="1"/>
</dbReference>
<comment type="cofactor">
    <cofactor evidence="13 14">
        <name>Mg(2+)</name>
        <dbReference type="ChEBI" id="CHEBI:18420"/>
    </cofactor>
    <text evidence="13 14">Binds 1 Mg(2+) ion per subunit.</text>
</comment>
<evidence type="ECO:0000256" key="6">
    <source>
        <dbReference type="ARBA" id="ARBA00022842"/>
    </source>
</evidence>
<evidence type="ECO:0000313" key="16">
    <source>
        <dbReference type="EMBL" id="VVC86413.1"/>
    </source>
</evidence>
<dbReference type="InterPro" id="IPR038102">
    <property type="entry name" value="EYA_dom_sf"/>
</dbReference>
<evidence type="ECO:0000256" key="9">
    <source>
        <dbReference type="ARBA" id="ARBA00023163"/>
    </source>
</evidence>
<name>A0A5E4PN46_9NEOP</name>
<evidence type="ECO:0000256" key="12">
    <source>
        <dbReference type="PIRSR" id="PIRSR628472-1"/>
    </source>
</evidence>
<keyword evidence="7 14" id="KW-0904">Protein phosphatase</keyword>
<dbReference type="InterPro" id="IPR028472">
    <property type="entry name" value="EYA"/>
</dbReference>
<dbReference type="InterPro" id="IPR042577">
    <property type="entry name" value="EYA_dom_metazoan"/>
</dbReference>
<evidence type="ECO:0000256" key="5">
    <source>
        <dbReference type="ARBA" id="ARBA00022801"/>
    </source>
</evidence>
<evidence type="ECO:0000256" key="4">
    <source>
        <dbReference type="ARBA" id="ARBA00022723"/>
    </source>
</evidence>
<keyword evidence="10" id="KW-0539">Nucleus</keyword>
<dbReference type="GO" id="GO:0030154">
    <property type="term" value="P:cell differentiation"/>
    <property type="evidence" value="ECO:0007669"/>
    <property type="project" value="TreeGrafter"/>
</dbReference>
<evidence type="ECO:0000256" key="13">
    <source>
        <dbReference type="PIRSR" id="PIRSR628472-2"/>
    </source>
</evidence>
<dbReference type="AlphaFoldDB" id="A0A5E4PN46"/>
<dbReference type="EMBL" id="FZQP02000003">
    <property type="protein sequence ID" value="VVC86413.1"/>
    <property type="molecule type" value="Genomic_DNA"/>
</dbReference>
<feature type="active site" description="Nucleophile" evidence="12">
    <location>
        <position position="293"/>
    </location>
</feature>
<feature type="active site" description="Proton donor" evidence="12">
    <location>
        <position position="295"/>
    </location>
</feature>
<evidence type="ECO:0000256" key="8">
    <source>
        <dbReference type="ARBA" id="ARBA00023015"/>
    </source>
</evidence>
<keyword evidence="17" id="KW-1185">Reference proteome</keyword>
<feature type="region of interest" description="Disordered" evidence="15">
    <location>
        <begin position="15"/>
        <end position="35"/>
    </location>
</feature>
<evidence type="ECO:0000256" key="15">
    <source>
        <dbReference type="SAM" id="MobiDB-lite"/>
    </source>
</evidence>
<dbReference type="GO" id="GO:0046872">
    <property type="term" value="F:metal ion binding"/>
    <property type="evidence" value="ECO:0007669"/>
    <property type="project" value="UniProtKB-KW"/>
</dbReference>
<reference evidence="16 17" key="1">
    <citation type="submission" date="2017-07" db="EMBL/GenBank/DDBJ databases">
        <authorList>
            <person name="Talla V."/>
            <person name="Backstrom N."/>
        </authorList>
    </citation>
    <scope>NUCLEOTIDE SEQUENCE [LARGE SCALE GENOMIC DNA]</scope>
</reference>
<feature type="region of interest" description="Disordered" evidence="15">
    <location>
        <begin position="248"/>
        <end position="284"/>
    </location>
</feature>
<dbReference type="Pfam" id="PF00702">
    <property type="entry name" value="Hydrolase"/>
    <property type="match status" value="1"/>
</dbReference>
<dbReference type="GO" id="GO:0045739">
    <property type="term" value="P:positive regulation of DNA repair"/>
    <property type="evidence" value="ECO:0007669"/>
    <property type="project" value="TreeGrafter"/>
</dbReference>
<evidence type="ECO:0000256" key="10">
    <source>
        <dbReference type="ARBA" id="ARBA00023242"/>
    </source>
</evidence>
<keyword evidence="9" id="KW-0804">Transcription</keyword>
<evidence type="ECO:0000256" key="14">
    <source>
        <dbReference type="RuleBase" id="RU362036"/>
    </source>
</evidence>
<feature type="binding site" evidence="13">
    <location>
        <position position="293"/>
    </location>
    <ligand>
        <name>Mg(2+)</name>
        <dbReference type="ChEBI" id="CHEBI:18420"/>
    </ligand>
</feature>
<dbReference type="CDD" id="cd02601">
    <property type="entry name" value="HAD_Eya"/>
    <property type="match status" value="1"/>
</dbReference>
<comment type="catalytic activity">
    <reaction evidence="11 14">
        <text>O-phospho-L-tyrosyl-[protein] + H2O = L-tyrosyl-[protein] + phosphate</text>
        <dbReference type="Rhea" id="RHEA:10684"/>
        <dbReference type="Rhea" id="RHEA-COMP:10136"/>
        <dbReference type="Rhea" id="RHEA-COMP:20101"/>
        <dbReference type="ChEBI" id="CHEBI:15377"/>
        <dbReference type="ChEBI" id="CHEBI:43474"/>
        <dbReference type="ChEBI" id="CHEBI:46858"/>
        <dbReference type="ChEBI" id="CHEBI:61978"/>
        <dbReference type="EC" id="3.1.3.48"/>
    </reaction>
</comment>
<evidence type="ECO:0000256" key="3">
    <source>
        <dbReference type="ARBA" id="ARBA00022473"/>
    </source>
</evidence>
<dbReference type="Proteomes" id="UP000324832">
    <property type="component" value="Unassembled WGS sequence"/>
</dbReference>
<dbReference type="Gene3D" id="3.40.50.12350">
    <property type="match status" value="2"/>
</dbReference>
<feature type="compositionally biased region" description="Basic and acidic residues" evidence="15">
    <location>
        <begin position="248"/>
        <end position="257"/>
    </location>
</feature>
<organism evidence="16 17">
    <name type="scientific">Leptidea sinapis</name>
    <dbReference type="NCBI Taxonomy" id="189913"/>
    <lineage>
        <taxon>Eukaryota</taxon>
        <taxon>Metazoa</taxon>
        <taxon>Ecdysozoa</taxon>
        <taxon>Arthropoda</taxon>
        <taxon>Hexapoda</taxon>
        <taxon>Insecta</taxon>
        <taxon>Pterygota</taxon>
        <taxon>Neoptera</taxon>
        <taxon>Endopterygota</taxon>
        <taxon>Lepidoptera</taxon>
        <taxon>Glossata</taxon>
        <taxon>Ditrysia</taxon>
        <taxon>Papilionoidea</taxon>
        <taxon>Pieridae</taxon>
        <taxon>Dismorphiinae</taxon>
        <taxon>Leptidea</taxon>
    </lineage>
</organism>
<accession>A0A5E4PN46</accession>
<dbReference type="GO" id="GO:0005634">
    <property type="term" value="C:nucleus"/>
    <property type="evidence" value="ECO:0007669"/>
    <property type="project" value="UniProtKB-SubCell"/>
</dbReference>
<evidence type="ECO:0000256" key="11">
    <source>
        <dbReference type="ARBA" id="ARBA00051722"/>
    </source>
</evidence>
<sequence length="519" mass="55718">MFVYAISLRRLTNRLPSEGASPSQSESTSESPQSLLQDASLPALLTTYSNSPAITTDSLGLPTPEDCSLANCSTSAGLALPLTSGGLCGGVKSEVRSPGLCETDVALYGEALPYDQSTLYNQPSCKATPTYLSAYGMTGVGSVPSTGFGAQPSPYAYSSYNGGLAQSFSNTQQDYSSYATGYADHSVAQYGGYYATPSYSPYVSSPSSSGSAGHTSYHLGGTIGDSPSSLLPSIGDTPLSPIKNEIHAASRRCRENSGESTTSRTRGRGRRNTSSSPAQHVPEPSTERVFVWDLDETIIIFHSLLTGTYATKYNKDTQHIIQLGFRMEEMIFSLADTHFFFNDVEDCDQEHIDAVAADDNGQDLSAYNFASDGFHAGAAPAAGLCAPAKREQWLQLRAELEQATDNWLTLACKCLNMINSRENCVNVLVTTTQLVPALAKVLLFGLGGVFPIENIYSATKTETCFEKIKQRFGERCTYVVIGDGQDEEAAAKAKNYPFWRISGHSDIAALYNALDMGFL</sequence>
<evidence type="ECO:0000313" key="17">
    <source>
        <dbReference type="Proteomes" id="UP000324832"/>
    </source>
</evidence>
<dbReference type="GO" id="GO:0004725">
    <property type="term" value="F:protein tyrosine phosphatase activity"/>
    <property type="evidence" value="ECO:0007669"/>
    <property type="project" value="UniProtKB-EC"/>
</dbReference>
<evidence type="ECO:0000256" key="1">
    <source>
        <dbReference type="ARBA" id="ARBA00004123"/>
    </source>
</evidence>
<feature type="compositionally biased region" description="Low complexity" evidence="15">
    <location>
        <begin position="16"/>
        <end position="35"/>
    </location>
</feature>
<keyword evidence="8 14" id="KW-0805">Transcription regulation</keyword>
<keyword evidence="4 13" id="KW-0479">Metal-binding</keyword>
<comment type="subcellular location">
    <subcellularLocation>
        <location evidence="1">Nucleus</location>
    </subcellularLocation>
</comment>
<dbReference type="PANTHER" id="PTHR10190">
    <property type="entry name" value="EYES ABSENT"/>
    <property type="match status" value="1"/>
</dbReference>
<evidence type="ECO:0000256" key="2">
    <source>
        <dbReference type="ARBA" id="ARBA00010501"/>
    </source>
</evidence>
<gene>
    <name evidence="16" type="ORF">LSINAPIS_LOCUS241</name>
</gene>
<keyword evidence="5 14" id="KW-0378">Hydrolase</keyword>
<proteinExistence type="inferred from homology"/>